<dbReference type="EMBL" id="LSZW01000065">
    <property type="protein sequence ID" value="KXK64247.1"/>
    <property type="molecule type" value="Genomic_DNA"/>
</dbReference>
<evidence type="ECO:0008006" key="4">
    <source>
        <dbReference type="Google" id="ProtNLM"/>
    </source>
</evidence>
<evidence type="ECO:0000256" key="1">
    <source>
        <dbReference type="SAM" id="SignalP"/>
    </source>
</evidence>
<gene>
    <name evidence="2" type="ORF">HMPREF3293_02891</name>
</gene>
<evidence type="ECO:0000313" key="2">
    <source>
        <dbReference type="EMBL" id="KXK64247.1"/>
    </source>
</evidence>
<dbReference type="AlphaFoldDB" id="A0A136Q0S8"/>
<organism evidence="2 3">
    <name type="scientific">Christensenella minuta</name>
    <dbReference type="NCBI Taxonomy" id="626937"/>
    <lineage>
        <taxon>Bacteria</taxon>
        <taxon>Bacillati</taxon>
        <taxon>Bacillota</taxon>
        <taxon>Clostridia</taxon>
        <taxon>Christensenellales</taxon>
        <taxon>Christensenellaceae</taxon>
        <taxon>Christensenella</taxon>
    </lineage>
</organism>
<sequence length="231" mass="23418">MKKGLFGTLALAVCSLFVLAGCSAAKPSAPADGLVLAAAGIVTDITTADGTTSITVDGSNTDSGATYQSMILHTTDKTPVERDGETVMYEDGSINVGDAIEAYFAASTPVTASEPPQGTPDKIVVTAQGDSGTAAGVQKEFGGTITEINEDGDYLLVYVQKAEGGDAADDLRAVVSADTVISSESEPGKALAAEALATGQRVTVTTDGRMTFSIPPQANAQAIVLHDAEAK</sequence>
<protein>
    <recommendedName>
        <fullName evidence="4">DUF5666 domain-containing protein</fullName>
    </recommendedName>
</protein>
<dbReference type="OrthoDB" id="2029085at2"/>
<name>A0A136Q0S8_9FIRM</name>
<dbReference type="KEGG" id="cmiu:B1H56_02520"/>
<reference evidence="3" key="1">
    <citation type="submission" date="2016-02" db="EMBL/GenBank/DDBJ databases">
        <authorList>
            <person name="Mitreva M."/>
            <person name="Pepin K.H."/>
            <person name="Mihindukulasuriya K.A."/>
            <person name="Fulton R."/>
            <person name="Fronick C."/>
            <person name="O'Laughlin M."/>
            <person name="Miner T."/>
            <person name="Herter B."/>
            <person name="Rosa B.A."/>
            <person name="Cordes M."/>
            <person name="Tomlinson C."/>
            <person name="Wollam A."/>
            <person name="Palsikar V.B."/>
            <person name="Mardis E.R."/>
            <person name="Wilson R.K."/>
        </authorList>
    </citation>
    <scope>NUCLEOTIDE SEQUENCE [LARGE SCALE GENOMIC DNA]</scope>
    <source>
        <strain evidence="3">DSM 22607</strain>
    </source>
</reference>
<feature type="signal peptide" evidence="1">
    <location>
        <begin position="1"/>
        <end position="20"/>
    </location>
</feature>
<proteinExistence type="predicted"/>
<evidence type="ECO:0000313" key="3">
    <source>
        <dbReference type="Proteomes" id="UP000070366"/>
    </source>
</evidence>
<keyword evidence="3" id="KW-1185">Reference proteome</keyword>
<dbReference type="PROSITE" id="PS51257">
    <property type="entry name" value="PROKAR_LIPOPROTEIN"/>
    <property type="match status" value="1"/>
</dbReference>
<comment type="caution">
    <text evidence="2">The sequence shown here is derived from an EMBL/GenBank/DDBJ whole genome shotgun (WGS) entry which is preliminary data.</text>
</comment>
<dbReference type="RefSeq" id="WP_066521500.1">
    <property type="nucleotide sequence ID" value="NZ_CABMOF010000005.1"/>
</dbReference>
<keyword evidence="1" id="KW-0732">Signal</keyword>
<dbReference type="Proteomes" id="UP000070366">
    <property type="component" value="Unassembled WGS sequence"/>
</dbReference>
<dbReference type="STRING" id="626937.HMPREF3293_02891"/>
<feature type="chain" id="PRO_5038356698" description="DUF5666 domain-containing protein" evidence="1">
    <location>
        <begin position="21"/>
        <end position="231"/>
    </location>
</feature>
<accession>A0A136Q0S8</accession>